<dbReference type="VEuPathDB" id="FungiDB:RhiirFUN_008970"/>
<feature type="compositionally biased region" description="Basic and acidic residues" evidence="1">
    <location>
        <begin position="117"/>
        <end position="126"/>
    </location>
</feature>
<accession>A0A2N1MFZ5</accession>
<comment type="caution">
    <text evidence="2">The sequence shown here is derived from an EMBL/GenBank/DDBJ whole genome shotgun (WGS) entry which is preliminary data.</text>
</comment>
<dbReference type="VEuPathDB" id="FungiDB:RhiirA1_418810"/>
<dbReference type="AlphaFoldDB" id="A0A2N1MFZ5"/>
<proteinExistence type="predicted"/>
<dbReference type="EMBL" id="LLXL01002544">
    <property type="protein sequence ID" value="PKK60570.1"/>
    <property type="molecule type" value="Genomic_DNA"/>
</dbReference>
<evidence type="ECO:0000313" key="2">
    <source>
        <dbReference type="EMBL" id="PKK60570.1"/>
    </source>
</evidence>
<dbReference type="Proteomes" id="UP000233469">
    <property type="component" value="Unassembled WGS sequence"/>
</dbReference>
<evidence type="ECO:0000313" key="3">
    <source>
        <dbReference type="Proteomes" id="UP000233469"/>
    </source>
</evidence>
<sequence>MSRNHEYFERNPETWSIIDFLNECKVEPYDAKIDKYTKSLKAIANDKQGERTKKAQSLLDSFMLGLQPDRTKAKEWERKRAQKQVHIHQPNLNAGTVVNEISGGTFGSINGKAKKRDHNEVRLRNL</sequence>
<protein>
    <submittedName>
        <fullName evidence="2">Uncharacterized protein</fullName>
    </submittedName>
</protein>
<reference evidence="2 3" key="2">
    <citation type="submission" date="2017-10" db="EMBL/GenBank/DDBJ databases">
        <title>Extensive intraspecific genome diversity in a model arbuscular mycorrhizal fungus.</title>
        <authorList>
            <person name="Chen E.C.H."/>
            <person name="Morin E."/>
            <person name="Baudet D."/>
            <person name="Noel J."/>
            <person name="Ndikumana S."/>
            <person name="Charron P."/>
            <person name="St-Onge C."/>
            <person name="Giorgi J."/>
            <person name="Grigoriev I.V."/>
            <person name="Roux C."/>
            <person name="Martin F.M."/>
            <person name="Corradi N."/>
        </authorList>
    </citation>
    <scope>NUCLEOTIDE SEQUENCE [LARGE SCALE GENOMIC DNA]</scope>
    <source>
        <strain evidence="2 3">C2</strain>
    </source>
</reference>
<dbReference type="VEuPathDB" id="FungiDB:FUN_000581"/>
<organism evidence="2 3">
    <name type="scientific">Rhizophagus irregularis</name>
    <dbReference type="NCBI Taxonomy" id="588596"/>
    <lineage>
        <taxon>Eukaryota</taxon>
        <taxon>Fungi</taxon>
        <taxon>Fungi incertae sedis</taxon>
        <taxon>Mucoromycota</taxon>
        <taxon>Glomeromycotina</taxon>
        <taxon>Glomeromycetes</taxon>
        <taxon>Glomerales</taxon>
        <taxon>Glomeraceae</taxon>
        <taxon>Rhizophagus</taxon>
    </lineage>
</organism>
<reference evidence="2 3" key="1">
    <citation type="submission" date="2016-04" db="EMBL/GenBank/DDBJ databases">
        <title>Genome analyses suggest a sexual origin of heterokaryosis in a supposedly ancient asexual fungus.</title>
        <authorList>
            <person name="Ropars J."/>
            <person name="Sedzielewska K."/>
            <person name="Noel J."/>
            <person name="Charron P."/>
            <person name="Farinelli L."/>
            <person name="Marton T."/>
            <person name="Kruger M."/>
            <person name="Pelin A."/>
            <person name="Brachmann A."/>
            <person name="Corradi N."/>
        </authorList>
    </citation>
    <scope>NUCLEOTIDE SEQUENCE [LARGE SCALE GENOMIC DNA]</scope>
    <source>
        <strain evidence="2 3">C2</strain>
    </source>
</reference>
<name>A0A2N1MFZ5_9GLOM</name>
<feature type="region of interest" description="Disordered" evidence="1">
    <location>
        <begin position="106"/>
        <end position="126"/>
    </location>
</feature>
<gene>
    <name evidence="2" type="ORF">RhiirC2_761667</name>
</gene>
<evidence type="ECO:0000256" key="1">
    <source>
        <dbReference type="SAM" id="MobiDB-lite"/>
    </source>
</evidence>